<protein>
    <submittedName>
        <fullName evidence="1">Large terminase</fullName>
    </submittedName>
</protein>
<organism evidence="1">
    <name type="scientific">Siphoviridae sp. ctrCN24</name>
    <dbReference type="NCBI Taxonomy" id="2827953"/>
    <lineage>
        <taxon>Viruses</taxon>
        <taxon>Duplodnaviria</taxon>
        <taxon>Heunggongvirae</taxon>
        <taxon>Uroviricota</taxon>
        <taxon>Caudoviricetes</taxon>
    </lineage>
</organism>
<evidence type="ECO:0000313" key="1">
    <source>
        <dbReference type="EMBL" id="DAF51431.1"/>
    </source>
</evidence>
<name>A0A8S5SL85_9CAUD</name>
<proteinExistence type="predicted"/>
<accession>A0A8S5SL85</accession>
<dbReference type="Gene3D" id="3.40.50.300">
    <property type="entry name" value="P-loop containing nucleotide triphosphate hydrolases"/>
    <property type="match status" value="1"/>
</dbReference>
<reference evidence="1" key="1">
    <citation type="journal article" date="2021" name="Proc. Natl. Acad. Sci. U.S.A.">
        <title>A Catalog of Tens of Thousands of Viruses from Human Metagenomes Reveals Hidden Associations with Chronic Diseases.</title>
        <authorList>
            <person name="Tisza M.J."/>
            <person name="Buck C.B."/>
        </authorList>
    </citation>
    <scope>NUCLEOTIDE SEQUENCE</scope>
    <source>
        <strain evidence="1">CtrCN24</strain>
    </source>
</reference>
<sequence>MPTARENEQFRKSENVKKWITYYRRNWDLFAEEVLGIKLYPVQKLKLHMIGVADEYWDFSSRSTAKSFIVGVAAFCAMSLYPHSEIVVTSSSIPQSARLVRDKMIKEIIKKYSPYLKYLYEKGYLTVKMLDEGVFVLTNTLNESTTTVAVCSENARGMRSTFTIYEETRLLKKAILDSVFEPMGHERPAPFTLDPKYKTDRWIKAAKSCYISSTRYEWEWFIREYRKCVEGYYTSKHEKYIPMAEDIYTAIQEGSRTWADYRKAKKKMSVADFRAEMENETQGSPEGAFFSLKNFKDNQEIPEAYVPPTDTQVLANTKPPFREKQADEIRLVGVDYAFANTTFKTGYGNDNTIIECWSAVWKNGRFIRSLEYMEQWPASDSTGAQWRVRELFWDYNADFIVNDLRAGGETLYNLMTEKRTHPRRGYMWDSRGLTVAQKFNYHLVTESKLADLRMRTVDKDAVPCIIPAQGSAQKNGVWWLALRKHLECNDIKMLISMADKQQELEDSGEYFKLTSEELADKLAPYGETDLLIQEAIKLNTEIKGDNLYLKEDNKATKDRVVVMSYVNIVIDKIEMEWNKRLTNDDEDYNIDDLQLVY</sequence>
<dbReference type="EMBL" id="BK032616">
    <property type="protein sequence ID" value="DAF51431.1"/>
    <property type="molecule type" value="Genomic_DNA"/>
</dbReference>
<dbReference type="InterPro" id="IPR027417">
    <property type="entry name" value="P-loop_NTPase"/>
</dbReference>